<name>A0A5B7E7F7_PORTR</name>
<keyword evidence="3" id="KW-1185">Reference proteome</keyword>
<feature type="compositionally biased region" description="Gly residues" evidence="1">
    <location>
        <begin position="10"/>
        <end position="20"/>
    </location>
</feature>
<dbReference type="Proteomes" id="UP000324222">
    <property type="component" value="Unassembled WGS sequence"/>
</dbReference>
<comment type="caution">
    <text evidence="2">The sequence shown here is derived from an EMBL/GenBank/DDBJ whole genome shotgun (WGS) entry which is preliminary data.</text>
</comment>
<evidence type="ECO:0000313" key="2">
    <source>
        <dbReference type="EMBL" id="MPC29971.1"/>
    </source>
</evidence>
<gene>
    <name evidence="2" type="ORF">E2C01_023225</name>
</gene>
<dbReference type="EMBL" id="VSRR010002168">
    <property type="protein sequence ID" value="MPC29971.1"/>
    <property type="molecule type" value="Genomic_DNA"/>
</dbReference>
<dbReference type="AlphaFoldDB" id="A0A5B7E7F7"/>
<accession>A0A5B7E7F7</accession>
<evidence type="ECO:0000313" key="3">
    <source>
        <dbReference type="Proteomes" id="UP000324222"/>
    </source>
</evidence>
<sequence length="74" mass="7825">MVVPQIKEGGNAGRGSHGRGAGTSELVMLGSGELFVGNIAIPVLIFVVEDLLSDLVWVLPILQLLSWQLSLDVV</sequence>
<organism evidence="2 3">
    <name type="scientific">Portunus trituberculatus</name>
    <name type="common">Swimming crab</name>
    <name type="synonym">Neptunus trituberculatus</name>
    <dbReference type="NCBI Taxonomy" id="210409"/>
    <lineage>
        <taxon>Eukaryota</taxon>
        <taxon>Metazoa</taxon>
        <taxon>Ecdysozoa</taxon>
        <taxon>Arthropoda</taxon>
        <taxon>Crustacea</taxon>
        <taxon>Multicrustacea</taxon>
        <taxon>Malacostraca</taxon>
        <taxon>Eumalacostraca</taxon>
        <taxon>Eucarida</taxon>
        <taxon>Decapoda</taxon>
        <taxon>Pleocyemata</taxon>
        <taxon>Brachyura</taxon>
        <taxon>Eubrachyura</taxon>
        <taxon>Portunoidea</taxon>
        <taxon>Portunidae</taxon>
        <taxon>Portuninae</taxon>
        <taxon>Portunus</taxon>
    </lineage>
</organism>
<proteinExistence type="predicted"/>
<evidence type="ECO:0000256" key="1">
    <source>
        <dbReference type="SAM" id="MobiDB-lite"/>
    </source>
</evidence>
<reference evidence="2 3" key="1">
    <citation type="submission" date="2019-05" db="EMBL/GenBank/DDBJ databases">
        <title>Another draft genome of Portunus trituberculatus and its Hox gene families provides insights of decapod evolution.</title>
        <authorList>
            <person name="Jeong J.-H."/>
            <person name="Song I."/>
            <person name="Kim S."/>
            <person name="Choi T."/>
            <person name="Kim D."/>
            <person name="Ryu S."/>
            <person name="Kim W."/>
        </authorList>
    </citation>
    <scope>NUCLEOTIDE SEQUENCE [LARGE SCALE GENOMIC DNA]</scope>
    <source>
        <tissue evidence="2">Muscle</tissue>
    </source>
</reference>
<protein>
    <submittedName>
        <fullName evidence="2">Uncharacterized protein</fullName>
    </submittedName>
</protein>
<feature type="region of interest" description="Disordered" evidence="1">
    <location>
        <begin position="1"/>
        <end position="20"/>
    </location>
</feature>